<dbReference type="GO" id="GO:0005737">
    <property type="term" value="C:cytoplasm"/>
    <property type="evidence" value="ECO:0007669"/>
    <property type="project" value="TreeGrafter"/>
</dbReference>
<evidence type="ECO:0000313" key="9">
    <source>
        <dbReference type="Proteomes" id="UP000014975"/>
    </source>
</evidence>
<dbReference type="AlphaFoldDB" id="S7ULL8"/>
<proteinExistence type="predicted"/>
<dbReference type="Proteomes" id="UP000014975">
    <property type="component" value="Unassembled WGS sequence"/>
</dbReference>
<evidence type="ECO:0000256" key="1">
    <source>
        <dbReference type="ARBA" id="ARBA00022679"/>
    </source>
</evidence>
<evidence type="ECO:0000256" key="5">
    <source>
        <dbReference type="ARBA" id="ARBA00023266"/>
    </source>
</evidence>
<gene>
    <name evidence="8" type="ORF">dsat_2558</name>
</gene>
<keyword evidence="9" id="KW-1185">Reference proteome</keyword>
<dbReference type="Gene3D" id="3.30.1330.10">
    <property type="entry name" value="PurM-like, N-terminal domain"/>
    <property type="match status" value="1"/>
</dbReference>
<dbReference type="Gene3D" id="3.90.650.10">
    <property type="entry name" value="PurM-like C-terminal domain"/>
    <property type="match status" value="1"/>
</dbReference>
<keyword evidence="4" id="KW-0067">ATP-binding</keyword>
<dbReference type="NCBIfam" id="TIGR00476">
    <property type="entry name" value="selD"/>
    <property type="match status" value="1"/>
</dbReference>
<dbReference type="STRING" id="1121439.dsat_2558"/>
<dbReference type="InterPro" id="IPR016188">
    <property type="entry name" value="PurM-like_N"/>
</dbReference>
<accession>S7ULL8</accession>
<protein>
    <submittedName>
        <fullName evidence="8">Selenide, water dikinase</fullName>
    </submittedName>
</protein>
<dbReference type="PANTHER" id="PTHR10256:SF0">
    <property type="entry name" value="INACTIVE SELENIDE, WATER DIKINASE-LIKE PROTEIN-RELATED"/>
    <property type="match status" value="1"/>
</dbReference>
<keyword evidence="1" id="KW-0808">Transferase</keyword>
<dbReference type="GO" id="GO:0005524">
    <property type="term" value="F:ATP binding"/>
    <property type="evidence" value="ECO:0007669"/>
    <property type="project" value="UniProtKB-KW"/>
</dbReference>
<evidence type="ECO:0000313" key="8">
    <source>
        <dbReference type="EMBL" id="EPR34739.1"/>
    </source>
</evidence>
<comment type="caution">
    <text evidence="8">The sequence shown here is derived from an EMBL/GenBank/DDBJ whole genome shotgun (WGS) entry which is preliminary data.</text>
</comment>
<keyword evidence="3 8" id="KW-0418">Kinase</keyword>
<evidence type="ECO:0000259" key="6">
    <source>
        <dbReference type="Pfam" id="PF00586"/>
    </source>
</evidence>
<organism evidence="8 9">
    <name type="scientific">Alkalidesulfovibrio alkalitolerans DSM 16529</name>
    <dbReference type="NCBI Taxonomy" id="1121439"/>
    <lineage>
        <taxon>Bacteria</taxon>
        <taxon>Pseudomonadati</taxon>
        <taxon>Thermodesulfobacteriota</taxon>
        <taxon>Desulfovibrionia</taxon>
        <taxon>Desulfovibrionales</taxon>
        <taxon>Desulfovibrionaceae</taxon>
        <taxon>Alkalidesulfovibrio</taxon>
    </lineage>
</organism>
<dbReference type="InterPro" id="IPR036921">
    <property type="entry name" value="PurM-like_N_sf"/>
</dbReference>
<dbReference type="EMBL" id="ATHI01000006">
    <property type="protein sequence ID" value="EPR34739.1"/>
    <property type="molecule type" value="Genomic_DNA"/>
</dbReference>
<dbReference type="SUPFAM" id="SSF55326">
    <property type="entry name" value="PurM N-terminal domain-like"/>
    <property type="match status" value="1"/>
</dbReference>
<reference evidence="8 9" key="1">
    <citation type="journal article" date="2013" name="Genome Announc.">
        <title>Draft genome sequences for three mercury-methylating, sulfate-reducing bacteria.</title>
        <authorList>
            <person name="Brown S.D."/>
            <person name="Hurt R.A.Jr."/>
            <person name="Gilmour C.C."/>
            <person name="Elias D.A."/>
        </authorList>
    </citation>
    <scope>NUCLEOTIDE SEQUENCE [LARGE SCALE GENOMIC DNA]</scope>
    <source>
        <strain evidence="8 9">DSM 16529</strain>
    </source>
</reference>
<sequence length="309" mass="32119">MGVAGNEDACVLSFPGGKALVQTVDFFTPIVDDAYAFGQIAAANALSDVYAMGGEPLCAMNIVCFPIKKMPRAILTDILRGGRDKVLEAGAVPAGGHSVEDDETKYGLAVSGVVDPDRVATNKGLLPGDRLILTKPLGTGVLSTALKAKWQGFERFEELLIAWASRLNATGGRVIRELGLRAATDVTGFGLGGHLLEMAHASNVSIALASADVPVIDEALDLAAMGLLPAGSHANRKFCASAVHVEPGVDGLRADLCFDAQTSGGLVLAVPEEKVPDALRMLAEAGEPAHVVGRVHAQGELPARLTLLR</sequence>
<feature type="domain" description="PurM-like N-terminal" evidence="6">
    <location>
        <begin position="7"/>
        <end position="114"/>
    </location>
</feature>
<dbReference type="Pfam" id="PF02769">
    <property type="entry name" value="AIRS_C"/>
    <property type="match status" value="1"/>
</dbReference>
<name>S7ULL8_9BACT</name>
<dbReference type="PATRIC" id="fig|1121439.3.peg.958"/>
<dbReference type="CDD" id="cd02195">
    <property type="entry name" value="SelD"/>
    <property type="match status" value="1"/>
</dbReference>
<feature type="domain" description="PurM-like C-terminal" evidence="7">
    <location>
        <begin position="127"/>
        <end position="300"/>
    </location>
</feature>
<evidence type="ECO:0000256" key="4">
    <source>
        <dbReference type="ARBA" id="ARBA00022840"/>
    </source>
</evidence>
<dbReference type="InterPro" id="IPR004536">
    <property type="entry name" value="SPS/SelD"/>
</dbReference>
<dbReference type="GO" id="GO:0004756">
    <property type="term" value="F:selenide, water dikinase activity"/>
    <property type="evidence" value="ECO:0007669"/>
    <property type="project" value="TreeGrafter"/>
</dbReference>
<evidence type="ECO:0000256" key="3">
    <source>
        <dbReference type="ARBA" id="ARBA00022777"/>
    </source>
</evidence>
<dbReference type="InterPro" id="IPR010918">
    <property type="entry name" value="PurM-like_C_dom"/>
</dbReference>
<dbReference type="SUPFAM" id="SSF56042">
    <property type="entry name" value="PurM C-terminal domain-like"/>
    <property type="match status" value="1"/>
</dbReference>
<dbReference type="InterPro" id="IPR036676">
    <property type="entry name" value="PurM-like_C_sf"/>
</dbReference>
<dbReference type="eggNOG" id="COG0709">
    <property type="taxonomic scope" value="Bacteria"/>
</dbReference>
<dbReference type="Pfam" id="PF00586">
    <property type="entry name" value="AIRS"/>
    <property type="match status" value="1"/>
</dbReference>
<evidence type="ECO:0000256" key="2">
    <source>
        <dbReference type="ARBA" id="ARBA00022741"/>
    </source>
</evidence>
<dbReference type="PIRSF" id="PIRSF036407">
    <property type="entry name" value="Selenphspht_syn"/>
    <property type="match status" value="1"/>
</dbReference>
<keyword evidence="2" id="KW-0547">Nucleotide-binding</keyword>
<keyword evidence="5" id="KW-0711">Selenium</keyword>
<dbReference type="PANTHER" id="PTHR10256">
    <property type="entry name" value="SELENIDE, WATER DIKINASE"/>
    <property type="match status" value="1"/>
</dbReference>
<evidence type="ECO:0000259" key="7">
    <source>
        <dbReference type="Pfam" id="PF02769"/>
    </source>
</evidence>
<dbReference type="GO" id="GO:0016260">
    <property type="term" value="P:selenocysteine biosynthetic process"/>
    <property type="evidence" value="ECO:0007669"/>
    <property type="project" value="TreeGrafter"/>
</dbReference>